<dbReference type="GO" id="GO:0005524">
    <property type="term" value="F:ATP binding"/>
    <property type="evidence" value="ECO:0007669"/>
    <property type="project" value="InterPro"/>
</dbReference>
<dbReference type="Gene3D" id="2.40.170.20">
    <property type="entry name" value="TonB-dependent receptor, beta-barrel domain"/>
    <property type="match status" value="1"/>
</dbReference>
<gene>
    <name evidence="10" type="ORF">ED312_15625</name>
</gene>
<dbReference type="PROSITE" id="PS00867">
    <property type="entry name" value="CPSASE_2"/>
    <property type="match status" value="1"/>
</dbReference>
<dbReference type="InterPro" id="IPR012910">
    <property type="entry name" value="Plug_dom"/>
</dbReference>
<dbReference type="SUPFAM" id="SSF49464">
    <property type="entry name" value="Carboxypeptidase regulatory domain-like"/>
    <property type="match status" value="1"/>
</dbReference>
<dbReference type="InterPro" id="IPR037066">
    <property type="entry name" value="Plug_dom_sf"/>
</dbReference>
<comment type="similarity">
    <text evidence="7">Belongs to the TonB-dependent receptor family.</text>
</comment>
<evidence type="ECO:0000256" key="1">
    <source>
        <dbReference type="ARBA" id="ARBA00004571"/>
    </source>
</evidence>
<reference evidence="10 11" key="1">
    <citation type="submission" date="2018-10" db="EMBL/GenBank/DDBJ databases">
        <title>Sinomicrobium pectinilyticum sp. nov., a pectinase-producing bacterium isolated from alkaline and saline soil, and emended description of the genus Sinomicrobium.</title>
        <authorList>
            <person name="Cheng B."/>
            <person name="Li C."/>
            <person name="Lai Q."/>
            <person name="Du M."/>
            <person name="Shao Z."/>
            <person name="Xu P."/>
            <person name="Yang C."/>
        </authorList>
    </citation>
    <scope>NUCLEOTIDE SEQUENCE [LARGE SCALE GENOMIC DNA]</scope>
    <source>
        <strain evidence="10 11">5DNS001</strain>
    </source>
</reference>
<feature type="compositionally biased region" description="Polar residues" evidence="8">
    <location>
        <begin position="680"/>
        <end position="694"/>
    </location>
</feature>
<evidence type="ECO:0000256" key="7">
    <source>
        <dbReference type="PROSITE-ProRule" id="PRU01360"/>
    </source>
</evidence>
<dbReference type="AlphaFoldDB" id="A0A3N0E5H9"/>
<dbReference type="EMBL" id="RJTM01000107">
    <property type="protein sequence ID" value="RNL83091.1"/>
    <property type="molecule type" value="Genomic_DNA"/>
</dbReference>
<keyword evidence="11" id="KW-1185">Reference proteome</keyword>
<keyword evidence="6 7" id="KW-0998">Cell outer membrane</keyword>
<feature type="region of interest" description="Disordered" evidence="8">
    <location>
        <begin position="669"/>
        <end position="694"/>
    </location>
</feature>
<dbReference type="InterPro" id="IPR008969">
    <property type="entry name" value="CarboxyPept-like_regulatory"/>
</dbReference>
<name>A0A3N0E5H9_SINP1</name>
<dbReference type="OrthoDB" id="9768177at2"/>
<dbReference type="SUPFAM" id="SSF56935">
    <property type="entry name" value="Porins"/>
    <property type="match status" value="1"/>
</dbReference>
<dbReference type="NCBIfam" id="TIGR04056">
    <property type="entry name" value="OMP_RagA_SusC"/>
    <property type="match status" value="1"/>
</dbReference>
<dbReference type="NCBIfam" id="TIGR04057">
    <property type="entry name" value="SusC_RagA_signa"/>
    <property type="match status" value="1"/>
</dbReference>
<accession>A0A3N0E5H9</accession>
<dbReference type="Pfam" id="PF13715">
    <property type="entry name" value="CarbopepD_reg_2"/>
    <property type="match status" value="1"/>
</dbReference>
<evidence type="ECO:0000256" key="2">
    <source>
        <dbReference type="ARBA" id="ARBA00022448"/>
    </source>
</evidence>
<evidence type="ECO:0000313" key="10">
    <source>
        <dbReference type="EMBL" id="RNL83091.1"/>
    </source>
</evidence>
<keyword evidence="2 7" id="KW-0813">Transport</keyword>
<dbReference type="RefSeq" id="WP_123216952.1">
    <property type="nucleotide sequence ID" value="NZ_RJTM01000107.1"/>
</dbReference>
<dbReference type="InterPro" id="IPR023996">
    <property type="entry name" value="TonB-dep_OMP_SusC/RagA"/>
</dbReference>
<dbReference type="Pfam" id="PF07715">
    <property type="entry name" value="Plug"/>
    <property type="match status" value="1"/>
</dbReference>
<organism evidence="10 11">
    <name type="scientific">Sinomicrobium pectinilyticum</name>
    <dbReference type="NCBI Taxonomy" id="1084421"/>
    <lineage>
        <taxon>Bacteria</taxon>
        <taxon>Pseudomonadati</taxon>
        <taxon>Bacteroidota</taxon>
        <taxon>Flavobacteriia</taxon>
        <taxon>Flavobacteriales</taxon>
        <taxon>Flavobacteriaceae</taxon>
        <taxon>Sinomicrobium</taxon>
    </lineage>
</organism>
<dbReference type="GO" id="GO:0009279">
    <property type="term" value="C:cell outer membrane"/>
    <property type="evidence" value="ECO:0007669"/>
    <property type="project" value="UniProtKB-SubCell"/>
</dbReference>
<dbReference type="Proteomes" id="UP000267469">
    <property type="component" value="Unassembled WGS sequence"/>
</dbReference>
<dbReference type="InterPro" id="IPR036942">
    <property type="entry name" value="Beta-barrel_TonB_sf"/>
</dbReference>
<dbReference type="PROSITE" id="PS52016">
    <property type="entry name" value="TONB_DEPENDENT_REC_3"/>
    <property type="match status" value="1"/>
</dbReference>
<evidence type="ECO:0000313" key="11">
    <source>
        <dbReference type="Proteomes" id="UP000267469"/>
    </source>
</evidence>
<dbReference type="Gene3D" id="2.60.40.1120">
    <property type="entry name" value="Carboxypeptidase-like, regulatory domain"/>
    <property type="match status" value="1"/>
</dbReference>
<feature type="region of interest" description="Disordered" evidence="8">
    <location>
        <begin position="266"/>
        <end position="289"/>
    </location>
</feature>
<evidence type="ECO:0000256" key="6">
    <source>
        <dbReference type="ARBA" id="ARBA00023237"/>
    </source>
</evidence>
<keyword evidence="5 7" id="KW-0472">Membrane</keyword>
<comment type="caution">
    <text evidence="10">The sequence shown here is derived from an EMBL/GenBank/DDBJ whole genome shotgun (WGS) entry which is preliminary data.</text>
</comment>
<dbReference type="InterPro" id="IPR023997">
    <property type="entry name" value="TonB-dep_OMP_SusC/RagA_CS"/>
</dbReference>
<proteinExistence type="inferred from homology"/>
<feature type="domain" description="Carbamoyl phosphate synthase ATP-binding" evidence="9">
    <location>
        <begin position="719"/>
        <end position="726"/>
    </location>
</feature>
<dbReference type="InterPro" id="IPR005479">
    <property type="entry name" value="CPAse_ATP-bd"/>
</dbReference>
<dbReference type="InterPro" id="IPR039426">
    <property type="entry name" value="TonB-dep_rcpt-like"/>
</dbReference>
<evidence type="ECO:0000256" key="4">
    <source>
        <dbReference type="ARBA" id="ARBA00022692"/>
    </source>
</evidence>
<evidence type="ECO:0000256" key="3">
    <source>
        <dbReference type="ARBA" id="ARBA00022452"/>
    </source>
</evidence>
<protein>
    <submittedName>
        <fullName evidence="10">SusC/RagA family TonB-linked outer membrane protein</fullName>
    </submittedName>
</protein>
<evidence type="ECO:0000259" key="9">
    <source>
        <dbReference type="PROSITE" id="PS00867"/>
    </source>
</evidence>
<keyword evidence="3 7" id="KW-1134">Transmembrane beta strand</keyword>
<sequence>MKKFLSGRKGWMLYVKFKTKTKISTILLSIVLLTAQANTSYSQKSRISLDMHNITIARLIDVIESKSDYHFVYKTRDVDLERKVSVKAEEEEITSVLDRIFGNTGTAYNIVKKQIFLTVKETKEKTDGQGTAEIRQIQISGIVKDGNGNVLPGVTVMEKGTQNGTATDFDGNYELLVSGTNAVLSFSYIGFVTKEVPVNGLTAIDVVLKEDVSELDEVIVVAYGTQKKENLTGAVVSVSSEKLANRPVASTQNALQGIAPGVTILQRPGDVGRNSDGTSGNTGGITIRGRSNLGSPGPMYVIDGIPATSQEFASLNANDIASMSVLKDASSAALYGSRAANGVIVVTTNRGGGEKATVQFNTSYGWQSATRLPDYVNSADYAALYNEALGNKGRDPLYTEDQIRKFADGSEPDLYPNTDWYKTVLHSAAPQREASLNISAPGKITNYYLGLTYFDQESLIPGKKQDRIVAKLNTESHIVENLLKVATNFSFIKQDFDRDGGNMSWTELNRSLPTSVVRQSNGEWGSIDGGVANAQTAQRNQLRILEEGGSGWDRDNYLQLATNATLTPLEGLTINGLTSLKYTNSNSWSFNSTIDPINNFLTGDIMNSTRVTPNEMTEYWRKRQEFLIQGTVDYERRFGEQHFAKITVGASQESNVFRTAFIGRKNFPNNDMETVGSGSGNSEDISSDNDGQANRSNQEEWAMRSFFGRLNYTFADKYLLEANTRIDYSSRFHPDHRRAVFPSFSAGWIVSKESFMENISWLDHLKIRGSWGSLGNQNVVTIGNYFDVLNLDYSYNFEDTAQGGAWQGRGSNISATWEKVKMLDIGLDINLFGNRVNIVTDYYVKRTEGILTQLPVLSTYGFPNSGIPYVNAAEIRNRGFELAVNYSDRIGEDFRFTIGGNLSSIDNEILNLGQGVEERINSYWIERVGGSVGDFYGYRADGLFRDVADVENHAYQSAATAPGDIKYRDVNGDGMINEQDRVVIGNDVPWFNYGFNLSAEYKGISFEVLTYGVGKVKTYLANEASFPFFNGAGIKEELKNRWTEANPDPDADFPRLLLSQDGTHNYENISSFWLFNAAYFRVRSITLGYTFPEEISKKLGMTMLRVYGTSNNPLTFMADKRLADYDPELGSGRGGYPGIKTFSLGFNFRF</sequence>
<comment type="subcellular location">
    <subcellularLocation>
        <location evidence="1 7">Cell outer membrane</location>
        <topology evidence="1 7">Multi-pass membrane protein</topology>
    </subcellularLocation>
</comment>
<evidence type="ECO:0000256" key="8">
    <source>
        <dbReference type="SAM" id="MobiDB-lite"/>
    </source>
</evidence>
<evidence type="ECO:0000256" key="5">
    <source>
        <dbReference type="ARBA" id="ARBA00023136"/>
    </source>
</evidence>
<dbReference type="Gene3D" id="2.170.130.10">
    <property type="entry name" value="TonB-dependent receptor, plug domain"/>
    <property type="match status" value="1"/>
</dbReference>
<keyword evidence="4 7" id="KW-0812">Transmembrane</keyword>